<dbReference type="PANTHER" id="PTHR46111:SF2">
    <property type="entry name" value="SAM-DEPENDENT METHYLTRANSFERASE"/>
    <property type="match status" value="1"/>
</dbReference>
<name>A0A7D4CQY4_9BACT</name>
<keyword evidence="1" id="KW-0489">Methyltransferase</keyword>
<dbReference type="SUPFAM" id="SSF53790">
    <property type="entry name" value="Tetrapyrrole methylase"/>
    <property type="match status" value="1"/>
</dbReference>
<dbReference type="InterPro" id="IPR014776">
    <property type="entry name" value="4pyrrole_Mease_sub2"/>
</dbReference>
<dbReference type="RefSeq" id="WP_173073887.1">
    <property type="nucleotide sequence ID" value="NZ_CP041345.1"/>
</dbReference>
<keyword evidence="1" id="KW-0808">Transferase</keyword>
<gene>
    <name evidence="1" type="ORF">FHG85_05755</name>
</gene>
<evidence type="ECO:0000313" key="2">
    <source>
        <dbReference type="Proteomes" id="UP000500961"/>
    </source>
</evidence>
<dbReference type="EMBL" id="CP041345">
    <property type="protein sequence ID" value="QKG79785.1"/>
    <property type="molecule type" value="Genomic_DNA"/>
</dbReference>
<dbReference type="InterPro" id="IPR035996">
    <property type="entry name" value="4pyrrol_Methylase_sf"/>
</dbReference>
<dbReference type="InterPro" id="IPR008189">
    <property type="entry name" value="rRNA_ssu_MeTfrase_I"/>
</dbReference>
<dbReference type="Proteomes" id="UP000500961">
    <property type="component" value="Chromosome"/>
</dbReference>
<dbReference type="PIRSF" id="PIRSF005917">
    <property type="entry name" value="MTase_YraL"/>
    <property type="match status" value="1"/>
</dbReference>
<keyword evidence="2" id="KW-1185">Reference proteome</keyword>
<dbReference type="Gene3D" id="3.30.950.10">
    <property type="entry name" value="Methyltransferase, Cobalt-precorrin-4 Transmethylase, Domain 2"/>
    <property type="match status" value="1"/>
</dbReference>
<sequence length="238" mass="27155">MAEQKGKLYLLPTPISDNSIDLVIPQKVIEKSRSLTHFVVEELRTARRYLSKIKVETPIDELTFFLLNEHTPQQEIENFLKPLKNGIDVGLMSDAGLPSVADPGSLLVEAAHRNNIEVVPMVGPNSLLLTLMASGLNGQNFAFIGYLPVKPDLRRKKIRELEQRSRQEYQTLLFIEAPYRNAKLFNDILNVCHDQTRLTIACELTSSNQFIKTKTIKEWKKEPLPEINKRNTVFAILF</sequence>
<dbReference type="GO" id="GO:0008168">
    <property type="term" value="F:methyltransferase activity"/>
    <property type="evidence" value="ECO:0007669"/>
    <property type="project" value="UniProtKB-KW"/>
</dbReference>
<dbReference type="CDD" id="cd11649">
    <property type="entry name" value="RsmI_like"/>
    <property type="match status" value="1"/>
</dbReference>
<protein>
    <submittedName>
        <fullName evidence="1">SAM-dependent methyltransferase</fullName>
    </submittedName>
</protein>
<accession>A0A7D4CQY4</accession>
<dbReference type="InterPro" id="IPR014777">
    <property type="entry name" value="4pyrrole_Mease_sub1"/>
</dbReference>
<dbReference type="AlphaFoldDB" id="A0A7D4CQY4"/>
<dbReference type="KEGG" id="ttz:FHG85_05755"/>
<organism evidence="1 2">
    <name type="scientific">Tenuifilum thalassicum</name>
    <dbReference type="NCBI Taxonomy" id="2590900"/>
    <lineage>
        <taxon>Bacteria</taxon>
        <taxon>Pseudomonadati</taxon>
        <taxon>Bacteroidota</taxon>
        <taxon>Bacteroidia</taxon>
        <taxon>Bacteroidales</taxon>
        <taxon>Tenuifilaceae</taxon>
        <taxon>Tenuifilum</taxon>
    </lineage>
</organism>
<reference evidence="1 2" key="1">
    <citation type="submission" date="2019-07" db="EMBL/GenBank/DDBJ databases">
        <title>Thalassofilum flectens gen. nov., sp. nov., a novel moderate thermophilic anaerobe from a shallow sea hot spring in Kunashir Island (Russia), representing a new family in the order Bacteroidales, and proposal of Thalassofilacea fam. nov.</title>
        <authorList>
            <person name="Kochetkova T.V."/>
            <person name="Podosokorskaya O.A."/>
            <person name="Novikov A."/>
            <person name="Elcheninov A.G."/>
            <person name="Toshchakov S.V."/>
            <person name="Kublanov I.V."/>
        </authorList>
    </citation>
    <scope>NUCLEOTIDE SEQUENCE [LARGE SCALE GENOMIC DNA]</scope>
    <source>
        <strain evidence="1 2">38-H</strain>
    </source>
</reference>
<dbReference type="PANTHER" id="PTHR46111">
    <property type="entry name" value="RIBOSOMAL RNA SMALL SUBUNIT METHYLTRANSFERASE I"/>
    <property type="match status" value="1"/>
</dbReference>
<dbReference type="Gene3D" id="3.40.1010.10">
    <property type="entry name" value="Cobalt-precorrin-4 Transmethylase, Domain 1"/>
    <property type="match status" value="1"/>
</dbReference>
<proteinExistence type="predicted"/>
<evidence type="ECO:0000313" key="1">
    <source>
        <dbReference type="EMBL" id="QKG79785.1"/>
    </source>
</evidence>
<dbReference type="GO" id="GO:0032259">
    <property type="term" value="P:methylation"/>
    <property type="evidence" value="ECO:0007669"/>
    <property type="project" value="UniProtKB-KW"/>
</dbReference>